<sequence>MVLLENAAIMLMSTALPLMAYATFIAALAQCKPKSASAKKGLKNLKETELKKNTSSPDQCMKLNPIETSFKSPKAKPIAEPKSKNQQVEKMKKNAEVDEDEERQVVEDIRPKRIARNAKEERIAKGKEMRGKGDYPTMDDVLSDWDSEKDGKERTPKVNDDQETRTNLEDGDDDRRSKSTMDQTTKPEGPLEEPIEKNNDEIPIAKEIVVENSLTVKDTQLDDEGKDTRRTEGRDGKFEMKSSKRLLKSAKEKCEPRVEVKQEDSPNELEVCLTQMSSKEKRASHRSLNSTKRKASSIGNARKKSEQRSKERNKTSFSTLECATQETKRSRREGNEEKRPLNEWNNKVMDTAPEHFGTEFLVTAIEKLNEKSINDDNSRKGVNSRTSRSKMESSEREGSAMDNKEDENKEAGTEDEEIAKQGENILHTLPASDMLIRTGKTTFRKMADQEVKVCGQEKIHFVIFFPSPAINLSFEAWNGAKSTKTLCEFLGNMY</sequence>
<feature type="chain" id="PRO_5037571366" evidence="2">
    <location>
        <begin position="23"/>
        <end position="494"/>
    </location>
</feature>
<feature type="compositionally biased region" description="Basic and acidic residues" evidence="1">
    <location>
        <begin position="326"/>
        <end position="341"/>
    </location>
</feature>
<organism evidence="3 4">
    <name type="scientific">Parascaris univalens</name>
    <name type="common">Nematode worm</name>
    <dbReference type="NCBI Taxonomy" id="6257"/>
    <lineage>
        <taxon>Eukaryota</taxon>
        <taxon>Metazoa</taxon>
        <taxon>Ecdysozoa</taxon>
        <taxon>Nematoda</taxon>
        <taxon>Chromadorea</taxon>
        <taxon>Rhabditida</taxon>
        <taxon>Spirurina</taxon>
        <taxon>Ascaridomorpha</taxon>
        <taxon>Ascaridoidea</taxon>
        <taxon>Ascarididae</taxon>
        <taxon>Parascaris</taxon>
    </lineage>
</organism>
<feature type="compositionally biased region" description="Basic and acidic residues" evidence="1">
    <location>
        <begin position="103"/>
        <end position="133"/>
    </location>
</feature>
<evidence type="ECO:0000256" key="2">
    <source>
        <dbReference type="SAM" id="SignalP"/>
    </source>
</evidence>
<keyword evidence="3" id="KW-1185">Reference proteome</keyword>
<feature type="compositionally biased region" description="Basic and acidic residues" evidence="1">
    <location>
        <begin position="303"/>
        <end position="314"/>
    </location>
</feature>
<evidence type="ECO:0000313" key="3">
    <source>
        <dbReference type="Proteomes" id="UP000887569"/>
    </source>
</evidence>
<proteinExistence type="predicted"/>
<feature type="compositionally biased region" description="Basic and acidic residues" evidence="1">
    <location>
        <begin position="194"/>
        <end position="204"/>
    </location>
</feature>
<feature type="compositionally biased region" description="Basic and acidic residues" evidence="1">
    <location>
        <begin position="146"/>
        <end position="179"/>
    </location>
</feature>
<feature type="signal peptide" evidence="2">
    <location>
        <begin position="1"/>
        <end position="22"/>
    </location>
</feature>
<evidence type="ECO:0000256" key="1">
    <source>
        <dbReference type="SAM" id="MobiDB-lite"/>
    </source>
</evidence>
<reference evidence="4" key="1">
    <citation type="submission" date="2022-11" db="UniProtKB">
        <authorList>
            <consortium name="WormBaseParasite"/>
        </authorList>
    </citation>
    <scope>IDENTIFICATION</scope>
</reference>
<evidence type="ECO:0000313" key="4">
    <source>
        <dbReference type="WBParaSite" id="PgR031_g085_t02"/>
    </source>
</evidence>
<feature type="compositionally biased region" description="Basic and acidic residues" evidence="1">
    <location>
        <begin position="249"/>
        <end position="264"/>
    </location>
</feature>
<feature type="compositionally biased region" description="Basic and acidic residues" evidence="1">
    <location>
        <begin position="226"/>
        <end position="242"/>
    </location>
</feature>
<feature type="compositionally biased region" description="Polar residues" evidence="1">
    <location>
        <begin position="315"/>
        <end position="325"/>
    </location>
</feature>
<accession>A0A915B986</accession>
<name>A0A915B986_PARUN</name>
<feature type="compositionally biased region" description="Basic and acidic residues" evidence="1">
    <location>
        <begin position="77"/>
        <end position="96"/>
    </location>
</feature>
<dbReference type="Proteomes" id="UP000887569">
    <property type="component" value="Unplaced"/>
</dbReference>
<dbReference type="WBParaSite" id="PgR031_g085_t02">
    <property type="protein sequence ID" value="PgR031_g085_t02"/>
    <property type="gene ID" value="PgR031_g085"/>
</dbReference>
<feature type="compositionally biased region" description="Basic and acidic residues" evidence="1">
    <location>
        <begin position="389"/>
        <end position="412"/>
    </location>
</feature>
<feature type="region of interest" description="Disordered" evidence="1">
    <location>
        <begin position="372"/>
        <end position="415"/>
    </location>
</feature>
<dbReference type="AlphaFoldDB" id="A0A915B986"/>
<keyword evidence="2" id="KW-0732">Signal</keyword>
<feature type="region of interest" description="Disordered" evidence="1">
    <location>
        <begin position="49"/>
        <end position="346"/>
    </location>
</feature>
<protein>
    <submittedName>
        <fullName evidence="4">Uncharacterized protein</fullName>
    </submittedName>
</protein>